<dbReference type="EMBL" id="JAXCLW010000008">
    <property type="protein sequence ID" value="MDY0885200.1"/>
    <property type="molecule type" value="Genomic_DNA"/>
</dbReference>
<accession>A0ABU5EI74</accession>
<name>A0ABU5EI74_9PROT</name>
<proteinExistence type="predicted"/>
<dbReference type="InterPro" id="IPR022224">
    <property type="entry name" value="DUF3750"/>
</dbReference>
<sequence>MLLTAFLVVFVLPLILSAGLHFTGDYDRDWRNADRSSTGLLKPAAENPAAVIRIFAARTVRWRGIFASHCWIVIKAPGAADYTRYDYTAWGEPIRVNGFAADGRWFGRDPELIYALDGEAAARLIPRIQAAITNYAFSKQGDYRAWPGPNSNTFVAAILDKVPEIDVTLPNVAIGKDYPYDGRWLRATPSGTGFRLSLGGYGGLTLGLREGLEINVLGAVFGLDWRRPAVELPGLGRFGMQG</sequence>
<dbReference type="Proteomes" id="UP001279642">
    <property type="component" value="Unassembled WGS sequence"/>
</dbReference>
<dbReference type="Pfam" id="PF12570">
    <property type="entry name" value="DUF3750"/>
    <property type="match status" value="1"/>
</dbReference>
<keyword evidence="2" id="KW-1185">Reference proteome</keyword>
<evidence type="ECO:0000313" key="2">
    <source>
        <dbReference type="Proteomes" id="UP001279642"/>
    </source>
</evidence>
<comment type="caution">
    <text evidence="1">The sequence shown here is derived from an EMBL/GenBank/DDBJ whole genome shotgun (WGS) entry which is preliminary data.</text>
</comment>
<evidence type="ECO:0000313" key="1">
    <source>
        <dbReference type="EMBL" id="MDY0885200.1"/>
    </source>
</evidence>
<protein>
    <submittedName>
        <fullName evidence="1">DUF3750 domain-containing protein</fullName>
    </submittedName>
</protein>
<dbReference type="RefSeq" id="WP_320510274.1">
    <property type="nucleotide sequence ID" value="NZ_JAXCLW010000008.1"/>
</dbReference>
<gene>
    <name evidence="1" type="ORF">SMD27_20330</name>
</gene>
<reference evidence="1 2" key="1">
    <citation type="journal article" date="2016" name="Antonie Van Leeuwenhoek">
        <title>Dongia soli sp. nov., isolated from soil from Dokdo, Korea.</title>
        <authorList>
            <person name="Kim D.U."/>
            <person name="Lee H."/>
            <person name="Kim H."/>
            <person name="Kim S.G."/>
            <person name="Ka J.O."/>
        </authorList>
    </citation>
    <scope>NUCLEOTIDE SEQUENCE [LARGE SCALE GENOMIC DNA]</scope>
    <source>
        <strain evidence="1 2">D78</strain>
    </source>
</reference>
<organism evidence="1 2">
    <name type="scientific">Dongia soli</name>
    <dbReference type="NCBI Taxonomy" id="600628"/>
    <lineage>
        <taxon>Bacteria</taxon>
        <taxon>Pseudomonadati</taxon>
        <taxon>Pseudomonadota</taxon>
        <taxon>Alphaproteobacteria</taxon>
        <taxon>Rhodospirillales</taxon>
        <taxon>Dongiaceae</taxon>
        <taxon>Dongia</taxon>
    </lineage>
</organism>